<dbReference type="EC" id="3.1.26.4" evidence="6 14"/>
<keyword evidence="8 14" id="KW-0963">Cytoplasm</keyword>
<gene>
    <name evidence="14" type="primary">rnhB</name>
    <name evidence="18" type="ORF">LX80_01875</name>
</gene>
<dbReference type="GO" id="GO:0030145">
    <property type="term" value="F:manganese ion binding"/>
    <property type="evidence" value="ECO:0007669"/>
    <property type="project" value="UniProtKB-UniRule"/>
</dbReference>
<dbReference type="EMBL" id="QKZV01000005">
    <property type="protein sequence ID" value="PZX62392.1"/>
    <property type="molecule type" value="Genomic_DNA"/>
</dbReference>
<feature type="domain" description="RNase H type-2" evidence="17">
    <location>
        <begin position="11"/>
        <end position="191"/>
    </location>
</feature>
<keyword evidence="11 14" id="KW-0255">Endonuclease</keyword>
<feature type="binding site" evidence="14 15">
    <location>
        <position position="17"/>
    </location>
    <ligand>
        <name>a divalent metal cation</name>
        <dbReference type="ChEBI" id="CHEBI:60240"/>
    </ligand>
</feature>
<proteinExistence type="inferred from homology"/>
<dbReference type="GO" id="GO:0043137">
    <property type="term" value="P:DNA replication, removal of RNA primer"/>
    <property type="evidence" value="ECO:0007669"/>
    <property type="project" value="TreeGrafter"/>
</dbReference>
<evidence type="ECO:0000256" key="13">
    <source>
        <dbReference type="ARBA" id="ARBA00023211"/>
    </source>
</evidence>
<dbReference type="GO" id="GO:0003723">
    <property type="term" value="F:RNA binding"/>
    <property type="evidence" value="ECO:0007669"/>
    <property type="project" value="UniProtKB-UniRule"/>
</dbReference>
<evidence type="ECO:0000313" key="18">
    <source>
        <dbReference type="EMBL" id="PZX62392.1"/>
    </source>
</evidence>
<evidence type="ECO:0000256" key="8">
    <source>
        <dbReference type="ARBA" id="ARBA00022490"/>
    </source>
</evidence>
<keyword evidence="19" id="KW-1185">Reference proteome</keyword>
<evidence type="ECO:0000313" key="19">
    <source>
        <dbReference type="Proteomes" id="UP000249720"/>
    </source>
</evidence>
<feature type="binding site" evidence="14 15">
    <location>
        <position position="18"/>
    </location>
    <ligand>
        <name>a divalent metal cation</name>
        <dbReference type="ChEBI" id="CHEBI:60240"/>
    </ligand>
</feature>
<accession>A0A2W7TGH3</accession>
<dbReference type="InterPro" id="IPR022898">
    <property type="entry name" value="RNase_HII"/>
</dbReference>
<evidence type="ECO:0000259" key="17">
    <source>
        <dbReference type="PROSITE" id="PS51975"/>
    </source>
</evidence>
<feature type="binding site" evidence="14 15">
    <location>
        <position position="109"/>
    </location>
    <ligand>
        <name>a divalent metal cation</name>
        <dbReference type="ChEBI" id="CHEBI:60240"/>
    </ligand>
</feature>
<keyword evidence="10 14" id="KW-0479">Metal-binding</keyword>
<evidence type="ECO:0000256" key="6">
    <source>
        <dbReference type="ARBA" id="ARBA00012180"/>
    </source>
</evidence>
<comment type="function">
    <text evidence="3 14 16">Endonuclease that specifically degrades the RNA of RNA-DNA hybrids.</text>
</comment>
<dbReference type="AlphaFoldDB" id="A0A2W7TGH3"/>
<dbReference type="Gene3D" id="3.30.420.10">
    <property type="entry name" value="Ribonuclease H-like superfamily/Ribonuclease H"/>
    <property type="match status" value="1"/>
</dbReference>
<keyword evidence="13 14" id="KW-0464">Manganese</keyword>
<dbReference type="PANTHER" id="PTHR10954">
    <property type="entry name" value="RIBONUCLEASE H2 SUBUNIT A"/>
    <property type="match status" value="1"/>
</dbReference>
<protein>
    <recommendedName>
        <fullName evidence="7 14">Ribonuclease HII</fullName>
        <shortName evidence="14">RNase HII</shortName>
        <ecNumber evidence="6 14">3.1.26.4</ecNumber>
    </recommendedName>
</protein>
<keyword evidence="9 14" id="KW-0540">Nuclease</keyword>
<comment type="cofactor">
    <cofactor evidence="2">
        <name>Mg(2+)</name>
        <dbReference type="ChEBI" id="CHEBI:18420"/>
    </cofactor>
</comment>
<dbReference type="GO" id="GO:0004523">
    <property type="term" value="F:RNA-DNA hybrid ribonuclease activity"/>
    <property type="evidence" value="ECO:0007669"/>
    <property type="project" value="UniProtKB-UniRule"/>
</dbReference>
<dbReference type="GO" id="GO:0006298">
    <property type="term" value="P:mismatch repair"/>
    <property type="evidence" value="ECO:0007669"/>
    <property type="project" value="TreeGrafter"/>
</dbReference>
<comment type="catalytic activity">
    <reaction evidence="1 14 15 16">
        <text>Endonucleolytic cleavage to 5'-phosphomonoester.</text>
        <dbReference type="EC" id="3.1.26.4"/>
    </reaction>
</comment>
<dbReference type="PROSITE" id="PS51975">
    <property type="entry name" value="RNASE_H_2"/>
    <property type="match status" value="1"/>
</dbReference>
<comment type="subcellular location">
    <subcellularLocation>
        <location evidence="4 14">Cytoplasm</location>
    </subcellularLocation>
</comment>
<dbReference type="SUPFAM" id="SSF53098">
    <property type="entry name" value="Ribonuclease H-like"/>
    <property type="match status" value="1"/>
</dbReference>
<evidence type="ECO:0000256" key="11">
    <source>
        <dbReference type="ARBA" id="ARBA00022759"/>
    </source>
</evidence>
<dbReference type="InterPro" id="IPR012337">
    <property type="entry name" value="RNaseH-like_sf"/>
</dbReference>
<evidence type="ECO:0000256" key="12">
    <source>
        <dbReference type="ARBA" id="ARBA00022801"/>
    </source>
</evidence>
<sequence length="191" mass="21399">MLASTFSNSNIYEAGCDEAGRGCYAGPVFAAAVILPAHFYHPLLNDSKQVTENNREILRTVIEQQAIAWSVAMVDNDEIDNINILQATYKAMHLAIDGLSVKPELLLIDGNRFKPYLGIAHHCIVKGDGKYAAIAAASILAKTHRDAFMLQLHQQFPYYNWQKNKGYGTAEHRKAIIQFGLCKYHRKSFDI</sequence>
<dbReference type="InterPro" id="IPR036397">
    <property type="entry name" value="RNaseH_sf"/>
</dbReference>
<evidence type="ECO:0000256" key="5">
    <source>
        <dbReference type="ARBA" id="ARBA00007383"/>
    </source>
</evidence>
<evidence type="ECO:0000256" key="14">
    <source>
        <dbReference type="HAMAP-Rule" id="MF_00052"/>
    </source>
</evidence>
<evidence type="ECO:0000256" key="4">
    <source>
        <dbReference type="ARBA" id="ARBA00004496"/>
    </source>
</evidence>
<dbReference type="InterPro" id="IPR001352">
    <property type="entry name" value="RNase_HII/HIII"/>
</dbReference>
<dbReference type="NCBIfam" id="NF000595">
    <property type="entry name" value="PRK00015.1-3"/>
    <property type="match status" value="1"/>
</dbReference>
<evidence type="ECO:0000256" key="7">
    <source>
        <dbReference type="ARBA" id="ARBA00019179"/>
    </source>
</evidence>
<dbReference type="Proteomes" id="UP000249720">
    <property type="component" value="Unassembled WGS sequence"/>
</dbReference>
<organism evidence="18 19">
    <name type="scientific">Hydrotalea sandarakina</name>
    <dbReference type="NCBI Taxonomy" id="1004304"/>
    <lineage>
        <taxon>Bacteria</taxon>
        <taxon>Pseudomonadati</taxon>
        <taxon>Bacteroidota</taxon>
        <taxon>Chitinophagia</taxon>
        <taxon>Chitinophagales</taxon>
        <taxon>Chitinophagaceae</taxon>
        <taxon>Hydrotalea</taxon>
    </lineage>
</organism>
<comment type="similarity">
    <text evidence="5 14 16">Belongs to the RNase HII family.</text>
</comment>
<dbReference type="RefSeq" id="WP_111295586.1">
    <property type="nucleotide sequence ID" value="NZ_QKZV01000005.1"/>
</dbReference>
<evidence type="ECO:0000256" key="15">
    <source>
        <dbReference type="PROSITE-ProRule" id="PRU01319"/>
    </source>
</evidence>
<dbReference type="GO" id="GO:0005737">
    <property type="term" value="C:cytoplasm"/>
    <property type="evidence" value="ECO:0007669"/>
    <property type="project" value="UniProtKB-SubCell"/>
</dbReference>
<keyword evidence="12 14" id="KW-0378">Hydrolase</keyword>
<comment type="caution">
    <text evidence="18">The sequence shown here is derived from an EMBL/GenBank/DDBJ whole genome shotgun (WGS) entry which is preliminary data.</text>
</comment>
<evidence type="ECO:0000256" key="16">
    <source>
        <dbReference type="RuleBase" id="RU003515"/>
    </source>
</evidence>
<dbReference type="CDD" id="cd07182">
    <property type="entry name" value="RNase_HII_bacteria_HII_like"/>
    <property type="match status" value="1"/>
</dbReference>
<comment type="cofactor">
    <cofactor evidence="14 15">
        <name>Mn(2+)</name>
        <dbReference type="ChEBI" id="CHEBI:29035"/>
    </cofactor>
    <cofactor evidence="14 15">
        <name>Mg(2+)</name>
        <dbReference type="ChEBI" id="CHEBI:18420"/>
    </cofactor>
    <text evidence="14 15">Manganese or magnesium. Binds 1 divalent metal ion per monomer in the absence of substrate. May bind a second metal ion after substrate binding.</text>
</comment>
<evidence type="ECO:0000256" key="10">
    <source>
        <dbReference type="ARBA" id="ARBA00022723"/>
    </source>
</evidence>
<dbReference type="GO" id="GO:0032299">
    <property type="term" value="C:ribonuclease H2 complex"/>
    <property type="evidence" value="ECO:0007669"/>
    <property type="project" value="TreeGrafter"/>
</dbReference>
<dbReference type="PANTHER" id="PTHR10954:SF18">
    <property type="entry name" value="RIBONUCLEASE HII"/>
    <property type="match status" value="1"/>
</dbReference>
<reference evidence="18 19" key="1">
    <citation type="submission" date="2018-06" db="EMBL/GenBank/DDBJ databases">
        <title>Genomic Encyclopedia of Archaeal and Bacterial Type Strains, Phase II (KMG-II): from individual species to whole genera.</title>
        <authorList>
            <person name="Goeker M."/>
        </authorList>
    </citation>
    <scope>NUCLEOTIDE SEQUENCE [LARGE SCALE GENOMIC DNA]</scope>
    <source>
        <strain evidence="18 19">DSM 23241</strain>
    </source>
</reference>
<evidence type="ECO:0000256" key="2">
    <source>
        <dbReference type="ARBA" id="ARBA00001946"/>
    </source>
</evidence>
<dbReference type="InterPro" id="IPR024567">
    <property type="entry name" value="RNase_HII/HIII_dom"/>
</dbReference>
<name>A0A2W7TGH3_9BACT</name>
<dbReference type="OrthoDB" id="9803420at2"/>
<evidence type="ECO:0000256" key="9">
    <source>
        <dbReference type="ARBA" id="ARBA00022722"/>
    </source>
</evidence>
<evidence type="ECO:0000256" key="3">
    <source>
        <dbReference type="ARBA" id="ARBA00004065"/>
    </source>
</evidence>
<dbReference type="HAMAP" id="MF_00052_B">
    <property type="entry name" value="RNase_HII_B"/>
    <property type="match status" value="1"/>
</dbReference>
<dbReference type="Pfam" id="PF01351">
    <property type="entry name" value="RNase_HII"/>
    <property type="match status" value="1"/>
</dbReference>
<evidence type="ECO:0000256" key="1">
    <source>
        <dbReference type="ARBA" id="ARBA00000077"/>
    </source>
</evidence>